<gene>
    <name evidence="4" type="ORF">HF325_001170</name>
</gene>
<dbReference type="AlphaFoldDB" id="A0A8H7GVI5"/>
<comment type="subcellular location">
    <subcellularLocation>
        <location evidence="2">Nucleus</location>
    </subcellularLocation>
    <subcellularLocation>
        <location evidence="2">Cytoplasm</location>
    </subcellularLocation>
    <text evidence="2">Shuttles between the nucleus and the cytoplasm.</text>
</comment>
<reference evidence="4" key="1">
    <citation type="submission" date="2020-10" db="EMBL/GenBank/DDBJ databases">
        <title>The Whole-Genome Sequence of Metschnikowia persimmonesis, a Novel Endophytic Yeast Species Isolated from Medicinal Plant Diospyros kaki Thumb.</title>
        <authorList>
            <person name="Rahmat E."/>
            <person name="Kang Y."/>
        </authorList>
    </citation>
    <scope>NUCLEOTIDE SEQUENCE</scope>
    <source>
        <strain evidence="4">KIOM G15050</strain>
    </source>
</reference>
<name>A0A8H7GVI5_9ASCO</name>
<accession>A0A8H7GVI5</accession>
<dbReference type="Gene3D" id="1.25.10.10">
    <property type="entry name" value="Leucine-rich Repeat Variant"/>
    <property type="match status" value="1"/>
</dbReference>
<comment type="similarity">
    <text evidence="1 2">Belongs to the exportin family.</text>
</comment>
<dbReference type="GO" id="GO:0005643">
    <property type="term" value="C:nuclear pore"/>
    <property type="evidence" value="ECO:0007669"/>
    <property type="project" value="TreeGrafter"/>
</dbReference>
<dbReference type="GO" id="GO:0000049">
    <property type="term" value="F:tRNA binding"/>
    <property type="evidence" value="ECO:0007669"/>
    <property type="project" value="UniProtKB-UniRule"/>
</dbReference>
<evidence type="ECO:0000259" key="3">
    <source>
        <dbReference type="Pfam" id="PF19282"/>
    </source>
</evidence>
<dbReference type="InterPro" id="IPR045546">
    <property type="entry name" value="Exportin-T_C"/>
</dbReference>
<feature type="domain" description="Exportin-T C-terminal" evidence="3">
    <location>
        <begin position="2"/>
        <end position="91"/>
    </location>
</feature>
<proteinExistence type="inferred from homology"/>
<organism evidence="4 5">
    <name type="scientific">Metschnikowia pulcherrima</name>
    <dbReference type="NCBI Taxonomy" id="27326"/>
    <lineage>
        <taxon>Eukaryota</taxon>
        <taxon>Fungi</taxon>
        <taxon>Dikarya</taxon>
        <taxon>Ascomycota</taxon>
        <taxon>Saccharomycotina</taxon>
        <taxon>Pichiomycetes</taxon>
        <taxon>Metschnikowiaceae</taxon>
        <taxon>Metschnikowia</taxon>
    </lineage>
</organism>
<dbReference type="GO" id="GO:0005737">
    <property type="term" value="C:cytoplasm"/>
    <property type="evidence" value="ECO:0007669"/>
    <property type="project" value="UniProtKB-SubCell"/>
</dbReference>
<evidence type="ECO:0000256" key="2">
    <source>
        <dbReference type="RuleBase" id="RU366037"/>
    </source>
</evidence>
<dbReference type="GO" id="GO:0031267">
    <property type="term" value="F:small GTPase binding"/>
    <property type="evidence" value="ECO:0007669"/>
    <property type="project" value="InterPro"/>
</dbReference>
<keyword evidence="2" id="KW-0813">Transport</keyword>
<keyword evidence="2" id="KW-0694">RNA-binding</keyword>
<dbReference type="EMBL" id="JACBPP010000002">
    <property type="protein sequence ID" value="KAF8003722.1"/>
    <property type="molecule type" value="Genomic_DNA"/>
</dbReference>
<keyword evidence="2" id="KW-0539">Nucleus</keyword>
<keyword evidence="2" id="KW-0963">Cytoplasm</keyword>
<evidence type="ECO:0000256" key="1">
    <source>
        <dbReference type="ARBA" id="ARBA00009466"/>
    </source>
</evidence>
<dbReference type="OrthoDB" id="26399at2759"/>
<comment type="function">
    <text evidence="2">tRNA nucleus export receptor which facilitates tRNA translocation across the nuclear pore complex.</text>
</comment>
<dbReference type="PANTHER" id="PTHR15952:SF11">
    <property type="entry name" value="EXPORTIN-T"/>
    <property type="match status" value="1"/>
</dbReference>
<dbReference type="GO" id="GO:0016363">
    <property type="term" value="C:nuclear matrix"/>
    <property type="evidence" value="ECO:0007669"/>
    <property type="project" value="TreeGrafter"/>
</dbReference>
<evidence type="ECO:0000313" key="4">
    <source>
        <dbReference type="EMBL" id="KAF8003722.1"/>
    </source>
</evidence>
<comment type="caution">
    <text evidence="4">The sequence shown here is derived from an EMBL/GenBank/DDBJ whole genome shotgun (WGS) entry which is preliminary data.</text>
</comment>
<sequence>MESTVKLCFELPFREKEFDLKDAQIRNIALELSVLLTCYQKRLSQQEFVQFLARYLTNMGLDEGIAKDFCTKLIELSSKDFKKYYVTFLGELKK</sequence>
<keyword evidence="5" id="KW-1185">Reference proteome</keyword>
<keyword evidence="2" id="KW-0820">tRNA-binding</keyword>
<protein>
    <recommendedName>
        <fullName evidence="2">Exportin-T</fullName>
    </recommendedName>
    <alternativeName>
        <fullName evidence="2">Exportin(tRNA)</fullName>
    </alternativeName>
    <alternativeName>
        <fullName evidence="2">tRNA exportin</fullName>
    </alternativeName>
</protein>
<dbReference type="Pfam" id="PF19282">
    <property type="entry name" value="Exportin-T"/>
    <property type="match status" value="1"/>
</dbReference>
<dbReference type="Proteomes" id="UP000649328">
    <property type="component" value="Unassembled WGS sequence"/>
</dbReference>
<dbReference type="InterPro" id="IPR040017">
    <property type="entry name" value="XPOT"/>
</dbReference>
<dbReference type="InterPro" id="IPR011989">
    <property type="entry name" value="ARM-like"/>
</dbReference>
<dbReference type="GO" id="GO:0071528">
    <property type="term" value="P:tRNA re-export from nucleus"/>
    <property type="evidence" value="ECO:0007669"/>
    <property type="project" value="UniProtKB-UniRule"/>
</dbReference>
<evidence type="ECO:0000313" key="5">
    <source>
        <dbReference type="Proteomes" id="UP000649328"/>
    </source>
</evidence>
<dbReference type="PANTHER" id="PTHR15952">
    <property type="entry name" value="EXPORTIN-T/LOS1"/>
    <property type="match status" value="1"/>
</dbReference>